<comment type="similarity">
    <text evidence="4 7">Belongs to the glucosamine/galactosamine-6-phosphate isomerase family. 6-phosphogluconolactonase subfamily.</text>
</comment>
<evidence type="ECO:0000256" key="4">
    <source>
        <dbReference type="ARBA" id="ARBA00010662"/>
    </source>
</evidence>
<dbReference type="SUPFAM" id="SSF100950">
    <property type="entry name" value="NagB/RpiA/CoA transferase-like"/>
    <property type="match status" value="1"/>
</dbReference>
<dbReference type="STRING" id="670307.HYPDE_26183"/>
<comment type="function">
    <text evidence="2 7">Hydrolysis of 6-phosphogluconolactone to 6-phosphogluconate.</text>
</comment>
<evidence type="ECO:0000256" key="2">
    <source>
        <dbReference type="ARBA" id="ARBA00002681"/>
    </source>
</evidence>
<dbReference type="KEGG" id="hdt:HYPDE_26183"/>
<comment type="catalytic activity">
    <reaction evidence="1 7">
        <text>6-phospho-D-glucono-1,5-lactone + H2O = 6-phospho-D-gluconate + H(+)</text>
        <dbReference type="Rhea" id="RHEA:12556"/>
        <dbReference type="ChEBI" id="CHEBI:15377"/>
        <dbReference type="ChEBI" id="CHEBI:15378"/>
        <dbReference type="ChEBI" id="CHEBI:57955"/>
        <dbReference type="ChEBI" id="CHEBI:58759"/>
        <dbReference type="EC" id="3.1.1.31"/>
    </reaction>
</comment>
<dbReference type="EMBL" id="CP005587">
    <property type="protein sequence ID" value="AGK56919.1"/>
    <property type="molecule type" value="Genomic_DNA"/>
</dbReference>
<dbReference type="Gene3D" id="3.40.50.1360">
    <property type="match status" value="1"/>
</dbReference>
<feature type="domain" description="Glucosamine/galactosamine-6-phosphate isomerase" evidence="8">
    <location>
        <begin position="14"/>
        <end position="227"/>
    </location>
</feature>
<evidence type="ECO:0000259" key="8">
    <source>
        <dbReference type="Pfam" id="PF01182"/>
    </source>
</evidence>
<protein>
    <recommendedName>
        <fullName evidence="6 7">6-phosphogluconolactonase</fullName>
        <shortName evidence="7">6PGL</shortName>
        <ecNumber evidence="5 7">3.1.1.31</ecNumber>
    </recommendedName>
</protein>
<proteinExistence type="inferred from homology"/>
<dbReference type="Pfam" id="PF01182">
    <property type="entry name" value="Glucosamine_iso"/>
    <property type="match status" value="1"/>
</dbReference>
<comment type="pathway">
    <text evidence="3 7">Carbohydrate degradation; pentose phosphate pathway; D-ribulose 5-phosphate from D-glucose 6-phosphate (oxidative stage): step 2/3.</text>
</comment>
<gene>
    <name evidence="7" type="primary">pgl</name>
    <name evidence="9" type="ORF">HYPDE_26183</name>
</gene>
<dbReference type="GO" id="GO:0006098">
    <property type="term" value="P:pentose-phosphate shunt"/>
    <property type="evidence" value="ECO:0007669"/>
    <property type="project" value="UniProtKB-UniPathway"/>
</dbReference>
<dbReference type="InterPro" id="IPR039104">
    <property type="entry name" value="6PGL"/>
</dbReference>
<evidence type="ECO:0000256" key="1">
    <source>
        <dbReference type="ARBA" id="ARBA00000832"/>
    </source>
</evidence>
<dbReference type="GO" id="GO:0017057">
    <property type="term" value="F:6-phosphogluconolactonase activity"/>
    <property type="evidence" value="ECO:0007669"/>
    <property type="project" value="UniProtKB-UniRule"/>
</dbReference>
<evidence type="ECO:0000256" key="6">
    <source>
        <dbReference type="ARBA" id="ARBA00020337"/>
    </source>
</evidence>
<keyword evidence="7" id="KW-0378">Hydrolase</keyword>
<dbReference type="HOGENOM" id="CLU_053947_2_0_5"/>
<dbReference type="NCBIfam" id="TIGR01198">
    <property type="entry name" value="pgl"/>
    <property type="match status" value="1"/>
</dbReference>
<evidence type="ECO:0000313" key="9">
    <source>
        <dbReference type="EMBL" id="AGK56919.1"/>
    </source>
</evidence>
<name>N0B0F0_9HYPH</name>
<dbReference type="InterPro" id="IPR005900">
    <property type="entry name" value="6-phosphogluconolactonase_DevB"/>
</dbReference>
<dbReference type="InterPro" id="IPR037171">
    <property type="entry name" value="NagB/RpiA_transferase-like"/>
</dbReference>
<dbReference type="CDD" id="cd01400">
    <property type="entry name" value="6PGL"/>
    <property type="match status" value="1"/>
</dbReference>
<dbReference type="Proteomes" id="UP000005952">
    <property type="component" value="Chromosome"/>
</dbReference>
<dbReference type="RefSeq" id="WP_015596956.1">
    <property type="nucleotide sequence ID" value="NC_021172.1"/>
</dbReference>
<evidence type="ECO:0000256" key="5">
    <source>
        <dbReference type="ARBA" id="ARBA00013198"/>
    </source>
</evidence>
<evidence type="ECO:0000313" key="10">
    <source>
        <dbReference type="Proteomes" id="UP000005952"/>
    </source>
</evidence>
<reference evidence="9 10" key="1">
    <citation type="journal article" date="2013" name="Genome Announc.">
        <title>Genome sequences for three denitrifying bacterial strains isolated from a uranium- and nitrate-contaminated subsurface environment.</title>
        <authorList>
            <person name="Venkatramanan R."/>
            <person name="Prakash O."/>
            <person name="Woyke T."/>
            <person name="Chain P."/>
            <person name="Goodwin L.A."/>
            <person name="Watson D."/>
            <person name="Brooks S."/>
            <person name="Kostka J.E."/>
            <person name="Green S.J."/>
        </authorList>
    </citation>
    <scope>NUCLEOTIDE SEQUENCE [LARGE SCALE GENOMIC DNA]</scope>
    <source>
        <strain evidence="9 10">1NES1</strain>
    </source>
</reference>
<dbReference type="InterPro" id="IPR006148">
    <property type="entry name" value="Glc/Gal-6P_isomerase"/>
</dbReference>
<dbReference type="eggNOG" id="COG0363">
    <property type="taxonomic scope" value="Bacteria"/>
</dbReference>
<accession>N0B0F0</accession>
<dbReference type="PANTHER" id="PTHR11054">
    <property type="entry name" value="6-PHOSPHOGLUCONOLACTONASE"/>
    <property type="match status" value="1"/>
</dbReference>
<dbReference type="EC" id="3.1.1.31" evidence="5 7"/>
<organism evidence="9 10">
    <name type="scientific">Hyphomicrobium denitrificans 1NES1</name>
    <dbReference type="NCBI Taxonomy" id="670307"/>
    <lineage>
        <taxon>Bacteria</taxon>
        <taxon>Pseudomonadati</taxon>
        <taxon>Pseudomonadota</taxon>
        <taxon>Alphaproteobacteria</taxon>
        <taxon>Hyphomicrobiales</taxon>
        <taxon>Hyphomicrobiaceae</taxon>
        <taxon>Hyphomicrobium</taxon>
    </lineage>
</organism>
<evidence type="ECO:0000256" key="7">
    <source>
        <dbReference type="RuleBase" id="RU365095"/>
    </source>
</evidence>
<dbReference type="UniPathway" id="UPA00115">
    <property type="reaction ID" value="UER00409"/>
</dbReference>
<dbReference type="AlphaFoldDB" id="N0B0F0"/>
<dbReference type="PANTHER" id="PTHR11054:SF0">
    <property type="entry name" value="6-PHOSPHOGLUCONOLACTONASE"/>
    <property type="match status" value="1"/>
</dbReference>
<sequence>MINPFEAKLETLANAEALSHRVADWLLEMATAKHAIFAINLSGGSTPRRLYERLAGPPYRDTFPWSRTHWFWGDERFVPHDDARSNYRMVREALLSRVPIPAVNVHPIPTEGITPESAASAYERQLKSFYGAERLDPARPLFDVTLLGLGPDGHTASLFPGTAVLVEQTHWVAAVVGVKSETRITLTYPALESSQNVAFLVEGREKRAILKRLCRGDDSLPAARLRPVGMLCVFTDQAAIEGANEI</sequence>
<evidence type="ECO:0000256" key="3">
    <source>
        <dbReference type="ARBA" id="ARBA00004961"/>
    </source>
</evidence>
<dbReference type="GO" id="GO:0005975">
    <property type="term" value="P:carbohydrate metabolic process"/>
    <property type="evidence" value="ECO:0007669"/>
    <property type="project" value="UniProtKB-UniRule"/>
</dbReference>
<keyword evidence="10" id="KW-1185">Reference proteome</keyword>